<proteinExistence type="predicted"/>
<evidence type="ECO:0000256" key="1">
    <source>
        <dbReference type="SAM" id="SignalP"/>
    </source>
</evidence>
<organism evidence="2 3">
    <name type="scientific">Limnobacter thiooxidans</name>
    <dbReference type="NCBI Taxonomy" id="131080"/>
    <lineage>
        <taxon>Bacteria</taxon>
        <taxon>Pseudomonadati</taxon>
        <taxon>Pseudomonadota</taxon>
        <taxon>Betaproteobacteria</taxon>
        <taxon>Burkholderiales</taxon>
        <taxon>Burkholderiaceae</taxon>
        <taxon>Limnobacter</taxon>
    </lineage>
</organism>
<dbReference type="Pfam" id="PF19582">
    <property type="entry name" value="AdeT1_2"/>
    <property type="match status" value="1"/>
</dbReference>
<keyword evidence="1" id="KW-0732">Signal</keyword>
<name>A0AA86J337_9BURK</name>
<dbReference type="Gene3D" id="3.40.190.170">
    <property type="entry name" value="Bacterial extracellular solute-binding protein, family 7"/>
    <property type="match status" value="1"/>
</dbReference>
<dbReference type="RefSeq" id="WP_130555717.1">
    <property type="nucleotide sequence ID" value="NZ_AP028947.1"/>
</dbReference>
<dbReference type="InterPro" id="IPR045758">
    <property type="entry name" value="AdeT1/2"/>
</dbReference>
<evidence type="ECO:0000313" key="2">
    <source>
        <dbReference type="EMBL" id="BET26851.1"/>
    </source>
</evidence>
<accession>A0AA86J337</accession>
<keyword evidence="3" id="KW-1185">Reference proteome</keyword>
<evidence type="ECO:0000313" key="3">
    <source>
        <dbReference type="Proteomes" id="UP001329151"/>
    </source>
</evidence>
<gene>
    <name evidence="2" type="ORF">RGQ30_23520</name>
</gene>
<dbReference type="AlphaFoldDB" id="A0AA86J337"/>
<dbReference type="InterPro" id="IPR038404">
    <property type="entry name" value="TRAP_DctP_sf"/>
</dbReference>
<feature type="signal peptide" evidence="1">
    <location>
        <begin position="1"/>
        <end position="24"/>
    </location>
</feature>
<dbReference type="Proteomes" id="UP001329151">
    <property type="component" value="Chromosome"/>
</dbReference>
<protein>
    <submittedName>
        <fullName evidence="2">DUF6091 family protein</fullName>
    </submittedName>
</protein>
<dbReference type="EMBL" id="AP028947">
    <property type="protein sequence ID" value="BET26851.1"/>
    <property type="molecule type" value="Genomic_DNA"/>
</dbReference>
<sequence length="370" mass="40599">MPARFFSATTIFLISLFSSSPVFAQVKGVEVPPGLVGSVSRQLMKEMKPLDKPLHIKICIFDILGKAGPVFSIAQDVALEARKWNVFAELIPHTNETVATESFRTGQCEAVGITTLRARLFNSFMGSFDAVGALPSYDHVKTALQVLMGNDALYEKSIQGKYQVVGMAPLGAAYVMVNDRAIDSIEKAAGKKVAVMDWDKSQSKMIQQLGAQAVPSDITNFAQKFNNGVVDIVAAPAVAFAPLELYRGLGTKGGVYRMPLLNVTGSAIINRTRLEKEVPDLDDRLKKMRKFGLGFIDQALDAVKTIEKQVPAKYWMNVTPADQEKYNVMMQQARVQLTQDGVYDKGMMSLLKKVRCHHTPSAAECSTNVE</sequence>
<dbReference type="KEGG" id="lto:RGQ30_23520"/>
<reference evidence="2 3" key="1">
    <citation type="submission" date="2023-10" db="EMBL/GenBank/DDBJ databases">
        <title>Complete Genome Sequence of Limnobacter thiooxidans CS-K2T, Isolated from freshwater lake sediments in Bavaria, Germany.</title>
        <authorList>
            <person name="Naruki M."/>
            <person name="Watanabe A."/>
            <person name="Warashina T."/>
            <person name="Morita T."/>
            <person name="Arakawa K."/>
        </authorList>
    </citation>
    <scope>NUCLEOTIDE SEQUENCE [LARGE SCALE GENOMIC DNA]</scope>
    <source>
        <strain evidence="2 3">CS-K2</strain>
    </source>
</reference>
<feature type="chain" id="PRO_5041687289" evidence="1">
    <location>
        <begin position="25"/>
        <end position="370"/>
    </location>
</feature>